<comment type="caution">
    <text evidence="1">The sequence shown here is derived from an EMBL/GenBank/DDBJ whole genome shotgun (WGS) entry which is preliminary data.</text>
</comment>
<accession>A0A4Y3T3V7</accession>
<protein>
    <submittedName>
        <fullName evidence="1">Uncharacterized protein</fullName>
    </submittedName>
</protein>
<organism evidence="1 2">
    <name type="scientific">Sporolactobacillus inulinus</name>
    <dbReference type="NCBI Taxonomy" id="2078"/>
    <lineage>
        <taxon>Bacteria</taxon>
        <taxon>Bacillati</taxon>
        <taxon>Bacillota</taxon>
        <taxon>Bacilli</taxon>
        <taxon>Bacillales</taxon>
        <taxon>Sporolactobacillaceae</taxon>
        <taxon>Sporolactobacillus</taxon>
    </lineage>
</organism>
<reference evidence="1 2" key="1">
    <citation type="submission" date="2017-11" db="EMBL/GenBank/DDBJ databases">
        <title>Draft Genome Sequence of Sporolactobacillus inulinus NBRC 111894 Isolated from Koso, a Japanese Sugar-Vegetable Fermented Beverage.</title>
        <authorList>
            <person name="Chiou T.Y."/>
            <person name="Oshima K."/>
            <person name="Suda W."/>
            <person name="Hattori M."/>
            <person name="Takahashi T."/>
        </authorList>
    </citation>
    <scope>NUCLEOTIDE SEQUENCE [LARGE SCALE GENOMIC DNA]</scope>
    <source>
        <strain evidence="1 2">NBRC111894</strain>
    </source>
</reference>
<evidence type="ECO:0000313" key="1">
    <source>
        <dbReference type="EMBL" id="GAY74970.1"/>
    </source>
</evidence>
<name>A0A4Y3T3V7_9BACL</name>
<dbReference type="EMBL" id="BEXB01000003">
    <property type="protein sequence ID" value="GAY74970.1"/>
    <property type="molecule type" value="Genomic_DNA"/>
</dbReference>
<proteinExistence type="predicted"/>
<sequence length="39" mass="4785">MRMVCGVVYNKVKIKHVSKDPPKRQKRLLKYEQTFYNEE</sequence>
<dbReference type="Proteomes" id="UP000319716">
    <property type="component" value="Unassembled WGS sequence"/>
</dbReference>
<gene>
    <name evidence="1" type="ORF">NBRC111894_524</name>
</gene>
<dbReference type="AlphaFoldDB" id="A0A4Y3T3V7"/>
<evidence type="ECO:0000313" key="2">
    <source>
        <dbReference type="Proteomes" id="UP000319716"/>
    </source>
</evidence>